<gene>
    <name evidence="2" type="ORF">M1L60_07665</name>
</gene>
<evidence type="ECO:0000313" key="2">
    <source>
        <dbReference type="EMBL" id="MCO8270472.1"/>
    </source>
</evidence>
<proteinExistence type="predicted"/>
<organism evidence="2 3">
    <name type="scientific">Paractinoplanes aksuensis</name>
    <dbReference type="NCBI Taxonomy" id="2939490"/>
    <lineage>
        <taxon>Bacteria</taxon>
        <taxon>Bacillati</taxon>
        <taxon>Actinomycetota</taxon>
        <taxon>Actinomycetes</taxon>
        <taxon>Micromonosporales</taxon>
        <taxon>Micromonosporaceae</taxon>
        <taxon>Paractinoplanes</taxon>
    </lineage>
</organism>
<sequence length="101" mass="10254">MSTPLTCTTGRHPDGAVVLTATGEIDMSNAAAFAAALNGAGDESAGATFVVDLTRVEYIDSAGLAALFPHVDRLRLISNPLLSPVLTIAGLDDITTAAPES</sequence>
<dbReference type="PROSITE" id="PS50801">
    <property type="entry name" value="STAS"/>
    <property type="match status" value="1"/>
</dbReference>
<evidence type="ECO:0000259" key="1">
    <source>
        <dbReference type="PROSITE" id="PS50801"/>
    </source>
</evidence>
<dbReference type="InterPro" id="IPR036513">
    <property type="entry name" value="STAS_dom_sf"/>
</dbReference>
<comment type="caution">
    <text evidence="2">The sequence shown here is derived from an EMBL/GenBank/DDBJ whole genome shotgun (WGS) entry which is preliminary data.</text>
</comment>
<dbReference type="CDD" id="cd07043">
    <property type="entry name" value="STAS_anti-anti-sigma_factors"/>
    <property type="match status" value="1"/>
</dbReference>
<name>A0ABT1DI48_9ACTN</name>
<dbReference type="Proteomes" id="UP001523369">
    <property type="component" value="Unassembled WGS sequence"/>
</dbReference>
<dbReference type="EMBL" id="JAMYJR010000006">
    <property type="protein sequence ID" value="MCO8270472.1"/>
    <property type="molecule type" value="Genomic_DNA"/>
</dbReference>
<dbReference type="Gene3D" id="3.30.750.24">
    <property type="entry name" value="STAS domain"/>
    <property type="match status" value="1"/>
</dbReference>
<dbReference type="SUPFAM" id="SSF52091">
    <property type="entry name" value="SpoIIaa-like"/>
    <property type="match status" value="1"/>
</dbReference>
<dbReference type="Pfam" id="PF01740">
    <property type="entry name" value="STAS"/>
    <property type="match status" value="1"/>
</dbReference>
<evidence type="ECO:0000313" key="3">
    <source>
        <dbReference type="Proteomes" id="UP001523369"/>
    </source>
</evidence>
<protein>
    <submittedName>
        <fullName evidence="2">STAS domain-containing protein</fullName>
    </submittedName>
</protein>
<dbReference type="InterPro" id="IPR002645">
    <property type="entry name" value="STAS_dom"/>
</dbReference>
<accession>A0ABT1DI48</accession>
<keyword evidence="3" id="KW-1185">Reference proteome</keyword>
<dbReference type="RefSeq" id="WP_253236609.1">
    <property type="nucleotide sequence ID" value="NZ_JAMYJR010000006.1"/>
</dbReference>
<feature type="domain" description="STAS" evidence="1">
    <location>
        <begin position="14"/>
        <end position="101"/>
    </location>
</feature>
<reference evidence="2 3" key="1">
    <citation type="submission" date="2022-06" db="EMBL/GenBank/DDBJ databases">
        <title>New Species of the Genus Actinoplanes, ActinopZanes ferrugineus.</title>
        <authorList>
            <person name="Ding P."/>
        </authorList>
    </citation>
    <scope>NUCLEOTIDE SEQUENCE [LARGE SCALE GENOMIC DNA]</scope>
    <source>
        <strain evidence="2 3">TRM88003</strain>
    </source>
</reference>